<dbReference type="PANTHER" id="PTHR30055">
    <property type="entry name" value="HTH-TYPE TRANSCRIPTIONAL REGULATOR RUTR"/>
    <property type="match status" value="1"/>
</dbReference>
<organism evidence="4 5">
    <name type="scientific">Pseudonocardia broussonetiae</name>
    <dbReference type="NCBI Taxonomy" id="2736640"/>
    <lineage>
        <taxon>Bacteria</taxon>
        <taxon>Bacillati</taxon>
        <taxon>Actinomycetota</taxon>
        <taxon>Actinomycetes</taxon>
        <taxon>Pseudonocardiales</taxon>
        <taxon>Pseudonocardiaceae</taxon>
        <taxon>Pseudonocardia</taxon>
    </lineage>
</organism>
<feature type="domain" description="HTH tetR-type" evidence="3">
    <location>
        <begin position="16"/>
        <end position="76"/>
    </location>
</feature>
<dbReference type="Pfam" id="PF17940">
    <property type="entry name" value="TetR_C_31"/>
    <property type="match status" value="1"/>
</dbReference>
<dbReference type="PROSITE" id="PS50977">
    <property type="entry name" value="HTH_TETR_2"/>
    <property type="match status" value="1"/>
</dbReference>
<dbReference type="EMBL" id="CP053564">
    <property type="protein sequence ID" value="QJY50159.1"/>
    <property type="molecule type" value="Genomic_DNA"/>
</dbReference>
<dbReference type="Proteomes" id="UP000505377">
    <property type="component" value="Chromosome"/>
</dbReference>
<accession>A0A6M6JUJ9</accession>
<evidence type="ECO:0000256" key="1">
    <source>
        <dbReference type="ARBA" id="ARBA00023125"/>
    </source>
</evidence>
<dbReference type="GO" id="GO:0000976">
    <property type="term" value="F:transcription cis-regulatory region binding"/>
    <property type="evidence" value="ECO:0007669"/>
    <property type="project" value="TreeGrafter"/>
</dbReference>
<dbReference type="Gene3D" id="1.10.357.10">
    <property type="entry name" value="Tetracycline Repressor, domain 2"/>
    <property type="match status" value="1"/>
</dbReference>
<gene>
    <name evidence="4" type="ORF">HOP40_34010</name>
</gene>
<evidence type="ECO:0000313" key="4">
    <source>
        <dbReference type="EMBL" id="QJY50159.1"/>
    </source>
</evidence>
<proteinExistence type="predicted"/>
<dbReference type="Pfam" id="PF00440">
    <property type="entry name" value="TetR_N"/>
    <property type="match status" value="1"/>
</dbReference>
<protein>
    <submittedName>
        <fullName evidence="4">TetR family transcriptional regulator</fullName>
    </submittedName>
</protein>
<dbReference type="InterPro" id="IPR009057">
    <property type="entry name" value="Homeodomain-like_sf"/>
</dbReference>
<dbReference type="RefSeq" id="WP_172167334.1">
    <property type="nucleotide sequence ID" value="NZ_CP053564.1"/>
</dbReference>
<dbReference type="InterPro" id="IPR001647">
    <property type="entry name" value="HTH_TetR"/>
</dbReference>
<evidence type="ECO:0000259" key="3">
    <source>
        <dbReference type="PROSITE" id="PS50977"/>
    </source>
</evidence>
<keyword evidence="5" id="KW-1185">Reference proteome</keyword>
<dbReference type="SUPFAM" id="SSF46689">
    <property type="entry name" value="Homeodomain-like"/>
    <property type="match status" value="1"/>
</dbReference>
<dbReference type="AlphaFoldDB" id="A0A6M6JUJ9"/>
<dbReference type="InterPro" id="IPR041583">
    <property type="entry name" value="TetR_C_31"/>
</dbReference>
<keyword evidence="1 2" id="KW-0238">DNA-binding</keyword>
<evidence type="ECO:0000313" key="5">
    <source>
        <dbReference type="Proteomes" id="UP000505377"/>
    </source>
</evidence>
<dbReference type="PANTHER" id="PTHR30055:SF231">
    <property type="entry name" value="TRANSCRIPTIONAL REGULATORY PROTEIN (PROBABLY DEOR-FAMILY)-RELATED"/>
    <property type="match status" value="1"/>
</dbReference>
<dbReference type="KEGG" id="pbro:HOP40_34010"/>
<dbReference type="GO" id="GO:0003700">
    <property type="term" value="F:DNA-binding transcription factor activity"/>
    <property type="evidence" value="ECO:0007669"/>
    <property type="project" value="TreeGrafter"/>
</dbReference>
<reference evidence="4 5" key="1">
    <citation type="submission" date="2020-05" db="EMBL/GenBank/DDBJ databases">
        <authorList>
            <person name="Mo P."/>
        </authorList>
    </citation>
    <scope>NUCLEOTIDE SEQUENCE [LARGE SCALE GENOMIC DNA]</scope>
    <source>
        <strain evidence="4 5">Gen01</strain>
    </source>
</reference>
<name>A0A6M6JUJ9_9PSEU</name>
<dbReference type="PRINTS" id="PR00455">
    <property type="entry name" value="HTHTETR"/>
</dbReference>
<dbReference type="InterPro" id="IPR050109">
    <property type="entry name" value="HTH-type_TetR-like_transc_reg"/>
</dbReference>
<sequence>MPPEAGGSDGRRRKGEARRRALLDAALRVVGREGVSAVTQRAVAAEAGVPPTAVLYYFPTVDDLLVAALLDVNDRWVAAVDALPADREGALDGLAALVAGSAEHALAEYELCLLAARRPALRGELDRWWGSLDALARRLVGAPDGPAATAFTAGVDGLLLRVSGGGLDPARARAVLDALLAR</sequence>
<feature type="DNA-binding region" description="H-T-H motif" evidence="2">
    <location>
        <begin position="39"/>
        <end position="58"/>
    </location>
</feature>
<evidence type="ECO:0000256" key="2">
    <source>
        <dbReference type="PROSITE-ProRule" id="PRU00335"/>
    </source>
</evidence>